<dbReference type="Gene3D" id="3.30.890.10">
    <property type="entry name" value="Methyl-cpg-binding Protein 2, Chain A"/>
    <property type="match status" value="1"/>
</dbReference>
<dbReference type="InterPro" id="IPR039622">
    <property type="entry name" value="MBD10/11"/>
</dbReference>
<dbReference type="AlphaFoldDB" id="A0A9N7MLW6"/>
<feature type="compositionally biased region" description="Basic and acidic residues" evidence="6">
    <location>
        <begin position="307"/>
        <end position="320"/>
    </location>
</feature>
<evidence type="ECO:0000256" key="1">
    <source>
        <dbReference type="ARBA" id="ARBA00004123"/>
    </source>
</evidence>
<accession>A0A9N7MLW6</accession>
<dbReference type="Proteomes" id="UP001153555">
    <property type="component" value="Unassembled WGS sequence"/>
</dbReference>
<evidence type="ECO:0000256" key="2">
    <source>
        <dbReference type="ARBA" id="ARBA00023015"/>
    </source>
</evidence>
<dbReference type="PANTHER" id="PTHR33729">
    <property type="entry name" value="METHYL-CPG BINDING DOMAIN CONTAINING PROTEIN, EXPRESSED"/>
    <property type="match status" value="1"/>
</dbReference>
<reference evidence="8" key="1">
    <citation type="submission" date="2019-12" db="EMBL/GenBank/DDBJ databases">
        <authorList>
            <person name="Scholes J."/>
        </authorList>
    </citation>
    <scope>NUCLEOTIDE SEQUENCE</scope>
</reference>
<name>A0A9N7MLW6_STRHE</name>
<feature type="compositionally biased region" description="Polar residues" evidence="6">
    <location>
        <begin position="223"/>
        <end position="234"/>
    </location>
</feature>
<dbReference type="PANTHER" id="PTHR33729:SF6">
    <property type="entry name" value="METHYL-CPG-BINDING DOMAIN-CONTAINING PROTEIN 11"/>
    <property type="match status" value="1"/>
</dbReference>
<feature type="compositionally biased region" description="Polar residues" evidence="6">
    <location>
        <begin position="380"/>
        <end position="396"/>
    </location>
</feature>
<comment type="subcellular location">
    <subcellularLocation>
        <location evidence="1">Nucleus</location>
    </subcellularLocation>
</comment>
<dbReference type="InterPro" id="IPR016177">
    <property type="entry name" value="DNA-bd_dom_sf"/>
</dbReference>
<dbReference type="SUPFAM" id="SSF54171">
    <property type="entry name" value="DNA-binding domain"/>
    <property type="match status" value="1"/>
</dbReference>
<protein>
    <submittedName>
        <fullName evidence="8">Methyl-CpG-binding domain-containing protein 10</fullName>
    </submittedName>
</protein>
<evidence type="ECO:0000256" key="4">
    <source>
        <dbReference type="ARBA" id="ARBA00023163"/>
    </source>
</evidence>
<feature type="region of interest" description="Disordered" evidence="6">
    <location>
        <begin position="73"/>
        <end position="430"/>
    </location>
</feature>
<keyword evidence="3" id="KW-0238">DNA-binding</keyword>
<feature type="compositionally biased region" description="Basic and acidic residues" evidence="6">
    <location>
        <begin position="236"/>
        <end position="246"/>
    </location>
</feature>
<evidence type="ECO:0000313" key="8">
    <source>
        <dbReference type="EMBL" id="CAA0810922.1"/>
    </source>
</evidence>
<evidence type="ECO:0000256" key="5">
    <source>
        <dbReference type="ARBA" id="ARBA00023242"/>
    </source>
</evidence>
<sequence>REREKYHYKVRENMADAQRLLGNDVVSVELPAPASWKKLYLPKKGGTPKKNEILFIAPTGEQISNRRQLEQYLKSHAGNPPLSEFDWGTGETPRRSARISEKVKSTPPSKESEPPKKRARKSSATKKDKEKTEGTEEVEMHDADEKKDEQKTEVGVESNSNENGGKGSDETKDEKKDEEQKTKVGRDETNDEKTEKGDGTENVPNVEGKVEDKQLPEKDENNEQPGKTDSNGNPSDMKEKIVEEHVAGTVEKMQSEAGKTGTDETKLAGTNDEKKDEEQKIKVGSEETNDEKTEKGDGAENAPNVEGKIKDKQLPEKDENNEQPGRIDGNGNPSDVKENIVQEQVSGTVEKIQPEAGKICTDETKPAGTNVDGGEKGAISESSAGRESGAQVNVTKSDLGKESDVKEDGMEIGKVNQAPPHHPSPAAISC</sequence>
<keyword evidence="9" id="KW-1185">Reference proteome</keyword>
<keyword evidence="2" id="KW-0805">Transcription regulation</keyword>
<evidence type="ECO:0000256" key="3">
    <source>
        <dbReference type="ARBA" id="ARBA00023125"/>
    </source>
</evidence>
<dbReference type="PROSITE" id="PS50982">
    <property type="entry name" value="MBD"/>
    <property type="match status" value="1"/>
</dbReference>
<feature type="compositionally biased region" description="Basic and acidic residues" evidence="6">
    <location>
        <begin position="398"/>
        <end position="411"/>
    </location>
</feature>
<organism evidence="8 9">
    <name type="scientific">Striga hermonthica</name>
    <name type="common">Purple witchweed</name>
    <name type="synonym">Buchnera hermonthica</name>
    <dbReference type="NCBI Taxonomy" id="68872"/>
    <lineage>
        <taxon>Eukaryota</taxon>
        <taxon>Viridiplantae</taxon>
        <taxon>Streptophyta</taxon>
        <taxon>Embryophyta</taxon>
        <taxon>Tracheophyta</taxon>
        <taxon>Spermatophyta</taxon>
        <taxon>Magnoliopsida</taxon>
        <taxon>eudicotyledons</taxon>
        <taxon>Gunneridae</taxon>
        <taxon>Pentapetalae</taxon>
        <taxon>asterids</taxon>
        <taxon>lamiids</taxon>
        <taxon>Lamiales</taxon>
        <taxon>Orobanchaceae</taxon>
        <taxon>Buchnereae</taxon>
        <taxon>Striga</taxon>
    </lineage>
</organism>
<feature type="compositionally biased region" description="Basic and acidic residues" evidence="6">
    <location>
        <begin position="125"/>
        <end position="154"/>
    </location>
</feature>
<feature type="compositionally biased region" description="Basic and acidic residues" evidence="6">
    <location>
        <begin position="208"/>
        <end position="221"/>
    </location>
</feature>
<evidence type="ECO:0000259" key="7">
    <source>
        <dbReference type="PROSITE" id="PS50982"/>
    </source>
</evidence>
<feature type="non-terminal residue" evidence="8">
    <location>
        <position position="1"/>
    </location>
</feature>
<dbReference type="OrthoDB" id="1435582at2759"/>
<proteinExistence type="predicted"/>
<feature type="compositionally biased region" description="Basic and acidic residues" evidence="6">
    <location>
        <begin position="261"/>
        <end position="298"/>
    </location>
</feature>
<dbReference type="EMBL" id="CACSLK010007726">
    <property type="protein sequence ID" value="CAA0810922.1"/>
    <property type="molecule type" value="Genomic_DNA"/>
</dbReference>
<dbReference type="Pfam" id="PF01429">
    <property type="entry name" value="MBD"/>
    <property type="match status" value="1"/>
</dbReference>
<dbReference type="GO" id="GO:0003677">
    <property type="term" value="F:DNA binding"/>
    <property type="evidence" value="ECO:0007669"/>
    <property type="project" value="UniProtKB-KW"/>
</dbReference>
<gene>
    <name evidence="8" type="ORF">SHERM_12356</name>
</gene>
<evidence type="ECO:0000256" key="6">
    <source>
        <dbReference type="SAM" id="MobiDB-lite"/>
    </source>
</evidence>
<comment type="caution">
    <text evidence="8">The sequence shown here is derived from an EMBL/GenBank/DDBJ whole genome shotgun (WGS) entry which is preliminary data.</text>
</comment>
<dbReference type="GO" id="GO:0005634">
    <property type="term" value="C:nucleus"/>
    <property type="evidence" value="ECO:0007669"/>
    <property type="project" value="UniProtKB-SubCell"/>
</dbReference>
<dbReference type="InterPro" id="IPR001739">
    <property type="entry name" value="Methyl_CpG_DNA-bd"/>
</dbReference>
<keyword evidence="4" id="KW-0804">Transcription</keyword>
<evidence type="ECO:0000313" key="9">
    <source>
        <dbReference type="Proteomes" id="UP001153555"/>
    </source>
</evidence>
<feature type="compositionally biased region" description="Basic and acidic residues" evidence="6">
    <location>
        <begin position="167"/>
        <end position="199"/>
    </location>
</feature>
<feature type="compositionally biased region" description="Basic and acidic residues" evidence="6">
    <location>
        <begin position="92"/>
        <end position="116"/>
    </location>
</feature>
<feature type="domain" description="MBD" evidence="7">
    <location>
        <begin position="22"/>
        <end position="92"/>
    </location>
</feature>
<keyword evidence="5" id="KW-0539">Nucleus</keyword>